<keyword evidence="8 10" id="KW-0675">Receptor</keyword>
<name>A0A482WT93_LAOST</name>
<evidence type="ECO:0000256" key="9">
    <source>
        <dbReference type="ARBA" id="ARBA00023224"/>
    </source>
</evidence>
<dbReference type="PROSITE" id="PS00237">
    <property type="entry name" value="G_PROTEIN_RECEP_F1_1"/>
    <property type="match status" value="1"/>
</dbReference>
<evidence type="ECO:0000256" key="7">
    <source>
        <dbReference type="ARBA" id="ARBA00023136"/>
    </source>
</evidence>
<dbReference type="Proteomes" id="UP000291343">
    <property type="component" value="Unassembled WGS sequence"/>
</dbReference>
<keyword evidence="7 11" id="KW-0472">Membrane</keyword>
<dbReference type="GO" id="GO:0005886">
    <property type="term" value="C:plasma membrane"/>
    <property type="evidence" value="ECO:0007669"/>
    <property type="project" value="UniProtKB-SubCell"/>
</dbReference>
<accession>A0A482WT93</accession>
<evidence type="ECO:0000256" key="10">
    <source>
        <dbReference type="RuleBase" id="RU000688"/>
    </source>
</evidence>
<keyword evidence="4 10" id="KW-0812">Transmembrane</keyword>
<keyword evidence="5 11" id="KW-1133">Transmembrane helix</keyword>
<dbReference type="Gene3D" id="1.20.1070.10">
    <property type="entry name" value="Rhodopsin 7-helix transmembrane proteins"/>
    <property type="match status" value="1"/>
</dbReference>
<keyword evidence="14" id="KW-1185">Reference proteome</keyword>
<dbReference type="CDD" id="cd15390">
    <property type="entry name" value="7tmA_TACR"/>
    <property type="match status" value="1"/>
</dbReference>
<evidence type="ECO:0000256" key="2">
    <source>
        <dbReference type="ARBA" id="ARBA00010663"/>
    </source>
</evidence>
<feature type="domain" description="G-protein coupled receptors family 1 profile" evidence="12">
    <location>
        <begin position="1"/>
        <end position="247"/>
    </location>
</feature>
<evidence type="ECO:0000256" key="6">
    <source>
        <dbReference type="ARBA" id="ARBA00023040"/>
    </source>
</evidence>
<dbReference type="PRINTS" id="PR00237">
    <property type="entry name" value="GPCRRHODOPSN"/>
</dbReference>
<dbReference type="Pfam" id="PF00001">
    <property type="entry name" value="7tm_1"/>
    <property type="match status" value="1"/>
</dbReference>
<dbReference type="InParanoid" id="A0A482WT93"/>
<sequence>MRTVTNYFLVNLSVADLMMSVFNCIFNFVSMLENNWHFGQTYCTVNNFVANVTVAASVFTLTGISCDRYLAIIRPLKPRMSKMSAHITIVFIWLTSSTLAFPCLLYSKIIVHRKSGLTACILIWPDGQPMVSTLDYVYNIVLFLLTYIVPMTAMVGCYTAMGRELWGSRAIGVLTQRQADSIKSKRKVVRMFIIIVSIFGICWLPYHSYFLYMHFNRSVQYSSYVQHMYLLFYWLAMSNAMVNPLIYYWMNARFRQYFRTAVCEWKMCRRRMSRLEGIETPSMIRHCNHSYSQSRSGTENEYCERGGKNVHTHMHTHYTSNRLKTGGGGNHQHKSNHMAMHSNNNAHTHSMNQSPFTLQCSAGGQGPQRPIMSSNLHHHWRAKNCTSLYDHRMELRRAQTNSSQV</sequence>
<proteinExistence type="inferred from homology"/>
<feature type="transmembrane region" description="Helical" evidence="11">
    <location>
        <begin position="188"/>
        <end position="206"/>
    </location>
</feature>
<dbReference type="EMBL" id="QKKF02026262">
    <property type="protein sequence ID" value="RZF36506.1"/>
    <property type="molecule type" value="Genomic_DNA"/>
</dbReference>
<comment type="caution">
    <text evidence="13">The sequence shown here is derived from an EMBL/GenBank/DDBJ whole genome shotgun (WGS) entry which is preliminary data.</text>
</comment>
<evidence type="ECO:0000256" key="3">
    <source>
        <dbReference type="ARBA" id="ARBA00022475"/>
    </source>
</evidence>
<dbReference type="PANTHER" id="PTHR46925">
    <property type="entry name" value="G-PROTEIN COUPLED RECEPTOR TKR-1-RELATED"/>
    <property type="match status" value="1"/>
</dbReference>
<dbReference type="AlphaFoldDB" id="A0A482WT93"/>
<dbReference type="SUPFAM" id="SSF81321">
    <property type="entry name" value="Family A G protein-coupled receptor-like"/>
    <property type="match status" value="1"/>
</dbReference>
<dbReference type="PROSITE" id="PS50262">
    <property type="entry name" value="G_PROTEIN_RECEP_F1_2"/>
    <property type="match status" value="1"/>
</dbReference>
<gene>
    <name evidence="13" type="ORF">LSTR_LSTR008841</name>
</gene>
<feature type="transmembrane region" description="Helical" evidence="11">
    <location>
        <begin position="226"/>
        <end position="249"/>
    </location>
</feature>
<dbReference type="OrthoDB" id="5981855at2759"/>
<comment type="subcellular location">
    <subcellularLocation>
        <location evidence="1">Cell membrane</location>
        <topology evidence="1">Multi-pass membrane protein</topology>
    </subcellularLocation>
</comment>
<organism evidence="13 14">
    <name type="scientific">Laodelphax striatellus</name>
    <name type="common">Small brown planthopper</name>
    <name type="synonym">Delphax striatella</name>
    <dbReference type="NCBI Taxonomy" id="195883"/>
    <lineage>
        <taxon>Eukaryota</taxon>
        <taxon>Metazoa</taxon>
        <taxon>Ecdysozoa</taxon>
        <taxon>Arthropoda</taxon>
        <taxon>Hexapoda</taxon>
        <taxon>Insecta</taxon>
        <taxon>Pterygota</taxon>
        <taxon>Neoptera</taxon>
        <taxon>Paraneoptera</taxon>
        <taxon>Hemiptera</taxon>
        <taxon>Auchenorrhyncha</taxon>
        <taxon>Fulgoroidea</taxon>
        <taxon>Delphacidae</taxon>
        <taxon>Criomorphinae</taxon>
        <taxon>Laodelphax</taxon>
    </lineage>
</organism>
<dbReference type="InterPro" id="IPR001681">
    <property type="entry name" value="Neurokn_rcpt"/>
</dbReference>
<reference evidence="13 14" key="1">
    <citation type="journal article" date="2017" name="Gigascience">
        <title>Genome sequence of the small brown planthopper, Laodelphax striatellus.</title>
        <authorList>
            <person name="Zhu J."/>
            <person name="Jiang F."/>
            <person name="Wang X."/>
            <person name="Yang P."/>
            <person name="Bao Y."/>
            <person name="Zhao W."/>
            <person name="Wang W."/>
            <person name="Lu H."/>
            <person name="Wang Q."/>
            <person name="Cui N."/>
            <person name="Li J."/>
            <person name="Chen X."/>
            <person name="Luo L."/>
            <person name="Yu J."/>
            <person name="Kang L."/>
            <person name="Cui F."/>
        </authorList>
    </citation>
    <scope>NUCLEOTIDE SEQUENCE [LARGE SCALE GENOMIC DNA]</scope>
    <source>
        <strain evidence="13">Lst14</strain>
    </source>
</reference>
<dbReference type="SMR" id="A0A482WT93"/>
<dbReference type="InterPro" id="IPR017452">
    <property type="entry name" value="GPCR_Rhodpsn_7TM"/>
</dbReference>
<keyword evidence="3" id="KW-1003">Cell membrane</keyword>
<dbReference type="GO" id="GO:0004995">
    <property type="term" value="F:tachykinin receptor activity"/>
    <property type="evidence" value="ECO:0007669"/>
    <property type="project" value="InterPro"/>
</dbReference>
<evidence type="ECO:0000256" key="5">
    <source>
        <dbReference type="ARBA" id="ARBA00022989"/>
    </source>
</evidence>
<feature type="transmembrane region" description="Helical" evidence="11">
    <location>
        <begin position="136"/>
        <end position="161"/>
    </location>
</feature>
<evidence type="ECO:0000256" key="8">
    <source>
        <dbReference type="ARBA" id="ARBA00023170"/>
    </source>
</evidence>
<comment type="similarity">
    <text evidence="2 10">Belongs to the G-protein coupled receptor 1 family.</text>
</comment>
<keyword evidence="6 10" id="KW-0297">G-protein coupled receptor</keyword>
<keyword evidence="9 10" id="KW-0807">Transducer</keyword>
<evidence type="ECO:0000313" key="13">
    <source>
        <dbReference type="EMBL" id="RZF36506.1"/>
    </source>
</evidence>
<feature type="transmembrane region" description="Helical" evidence="11">
    <location>
        <begin position="87"/>
        <end position="107"/>
    </location>
</feature>
<evidence type="ECO:0000256" key="1">
    <source>
        <dbReference type="ARBA" id="ARBA00004651"/>
    </source>
</evidence>
<dbReference type="PANTHER" id="PTHR46925:SF2">
    <property type="entry name" value="G-PROTEIN COUPLED RECEPTOR TKR-1-RELATED"/>
    <property type="match status" value="1"/>
</dbReference>
<dbReference type="InterPro" id="IPR000276">
    <property type="entry name" value="GPCR_Rhodpsn"/>
</dbReference>
<evidence type="ECO:0000259" key="12">
    <source>
        <dbReference type="PROSITE" id="PS50262"/>
    </source>
</evidence>
<feature type="transmembrane region" description="Helical" evidence="11">
    <location>
        <begin position="48"/>
        <end position="66"/>
    </location>
</feature>
<dbReference type="STRING" id="195883.A0A482WT93"/>
<feature type="transmembrane region" description="Helical" evidence="11">
    <location>
        <begin position="7"/>
        <end position="28"/>
    </location>
</feature>
<evidence type="ECO:0000256" key="11">
    <source>
        <dbReference type="SAM" id="Phobius"/>
    </source>
</evidence>
<evidence type="ECO:0000256" key="4">
    <source>
        <dbReference type="ARBA" id="ARBA00022692"/>
    </source>
</evidence>
<protein>
    <recommendedName>
        <fullName evidence="12">G-protein coupled receptors family 1 profile domain-containing protein</fullName>
    </recommendedName>
</protein>
<evidence type="ECO:0000313" key="14">
    <source>
        <dbReference type="Proteomes" id="UP000291343"/>
    </source>
</evidence>